<evidence type="ECO:0000313" key="2">
    <source>
        <dbReference type="EMBL" id="GIE52431.1"/>
    </source>
</evidence>
<evidence type="ECO:0000313" key="3">
    <source>
        <dbReference type="Proteomes" id="UP000647172"/>
    </source>
</evidence>
<dbReference type="EMBL" id="BOMQ01000070">
    <property type="protein sequence ID" value="GIE52431.1"/>
    <property type="molecule type" value="Genomic_DNA"/>
</dbReference>
<keyword evidence="3" id="KW-1185">Reference proteome</keyword>
<evidence type="ECO:0000256" key="1">
    <source>
        <dbReference type="SAM" id="MobiDB-lite"/>
    </source>
</evidence>
<name>A0A919MPB4_9ACTN</name>
<dbReference type="AlphaFoldDB" id="A0A919MPB4"/>
<dbReference type="Proteomes" id="UP000647172">
    <property type="component" value="Unassembled WGS sequence"/>
</dbReference>
<protein>
    <submittedName>
        <fullName evidence="2">Uncharacterized protein</fullName>
    </submittedName>
</protein>
<proteinExistence type="predicted"/>
<feature type="region of interest" description="Disordered" evidence="1">
    <location>
        <begin position="1"/>
        <end position="43"/>
    </location>
</feature>
<sequence>MPHCYDNLIATTTLPRTNPPRRVPDKHSGSTLPTVDRVTARRGSAPAYSSAAIARAWSTSGPGSGTNTVRR</sequence>
<comment type="caution">
    <text evidence="2">The sequence shown here is derived from an EMBL/GenBank/DDBJ whole genome shotgun (WGS) entry which is preliminary data.</text>
</comment>
<reference evidence="2" key="1">
    <citation type="submission" date="2021-01" db="EMBL/GenBank/DDBJ databases">
        <title>Whole genome shotgun sequence of Actinoplanes nipponensis NBRC 14063.</title>
        <authorList>
            <person name="Komaki H."/>
            <person name="Tamura T."/>
        </authorList>
    </citation>
    <scope>NUCLEOTIDE SEQUENCE</scope>
    <source>
        <strain evidence="2">NBRC 14063</strain>
    </source>
</reference>
<gene>
    <name evidence="2" type="ORF">Ani05nite_59650</name>
</gene>
<organism evidence="2 3">
    <name type="scientific">Actinoplanes nipponensis</name>
    <dbReference type="NCBI Taxonomy" id="135950"/>
    <lineage>
        <taxon>Bacteria</taxon>
        <taxon>Bacillati</taxon>
        <taxon>Actinomycetota</taxon>
        <taxon>Actinomycetes</taxon>
        <taxon>Micromonosporales</taxon>
        <taxon>Micromonosporaceae</taxon>
        <taxon>Actinoplanes</taxon>
    </lineage>
</organism>
<accession>A0A919MPB4</accession>